<evidence type="ECO:0000313" key="1">
    <source>
        <dbReference type="EMBL" id="KAJ3579757.1"/>
    </source>
</evidence>
<evidence type="ECO:0000313" key="2">
    <source>
        <dbReference type="Proteomes" id="UP001148614"/>
    </source>
</evidence>
<protein>
    <submittedName>
        <fullName evidence="1">Uncharacterized protein</fullName>
    </submittedName>
</protein>
<keyword evidence="2" id="KW-1185">Reference proteome</keyword>
<accession>A0A9W8TQ66</accession>
<dbReference type="Proteomes" id="UP001148614">
    <property type="component" value="Unassembled WGS sequence"/>
</dbReference>
<dbReference type="AlphaFoldDB" id="A0A9W8TQ66"/>
<dbReference type="EMBL" id="JANPWZ010000062">
    <property type="protein sequence ID" value="KAJ3579757.1"/>
    <property type="molecule type" value="Genomic_DNA"/>
</dbReference>
<proteinExistence type="predicted"/>
<gene>
    <name evidence="1" type="ORF">NPX13_g818</name>
</gene>
<organism evidence="1 2">
    <name type="scientific">Xylaria arbuscula</name>
    <dbReference type="NCBI Taxonomy" id="114810"/>
    <lineage>
        <taxon>Eukaryota</taxon>
        <taxon>Fungi</taxon>
        <taxon>Dikarya</taxon>
        <taxon>Ascomycota</taxon>
        <taxon>Pezizomycotina</taxon>
        <taxon>Sordariomycetes</taxon>
        <taxon>Xylariomycetidae</taxon>
        <taxon>Xylariales</taxon>
        <taxon>Xylariaceae</taxon>
        <taxon>Xylaria</taxon>
    </lineage>
</organism>
<comment type="caution">
    <text evidence="1">The sequence shown here is derived from an EMBL/GenBank/DDBJ whole genome shotgun (WGS) entry which is preliminary data.</text>
</comment>
<name>A0A9W8TQ66_9PEZI</name>
<reference evidence="1" key="1">
    <citation type="submission" date="2022-07" db="EMBL/GenBank/DDBJ databases">
        <title>Genome Sequence of Xylaria arbuscula.</title>
        <authorList>
            <person name="Buettner E."/>
        </authorList>
    </citation>
    <scope>NUCLEOTIDE SEQUENCE</scope>
    <source>
        <strain evidence="1">VT107</strain>
    </source>
</reference>
<sequence>MKAATDLPGIRNTSSLKTYEELMSRAELWNWLGLHADNADIPIDAPSWPTCLPAAPVAVPEWSLERLRIYIFSFSVQQAPAALSNGED</sequence>